<dbReference type="EMBL" id="JBHTJA010000006">
    <property type="protein sequence ID" value="MFD0899810.1"/>
    <property type="molecule type" value="Genomic_DNA"/>
</dbReference>
<feature type="compositionally biased region" description="Low complexity" evidence="1">
    <location>
        <begin position="138"/>
        <end position="168"/>
    </location>
</feature>
<organism evidence="2 3">
    <name type="scientific">Actinomadura sediminis</name>
    <dbReference type="NCBI Taxonomy" id="1038904"/>
    <lineage>
        <taxon>Bacteria</taxon>
        <taxon>Bacillati</taxon>
        <taxon>Actinomycetota</taxon>
        <taxon>Actinomycetes</taxon>
        <taxon>Streptosporangiales</taxon>
        <taxon>Thermomonosporaceae</taxon>
        <taxon>Actinomadura</taxon>
    </lineage>
</organism>
<protein>
    <submittedName>
        <fullName evidence="2">Uncharacterized protein</fullName>
    </submittedName>
</protein>
<proteinExistence type="predicted"/>
<comment type="caution">
    <text evidence="2">The sequence shown here is derived from an EMBL/GenBank/DDBJ whole genome shotgun (WGS) entry which is preliminary data.</text>
</comment>
<sequence length="168" mass="16616">MQRPPSAPARTALRARASRYAGHRTGRRAATPGELLARMLVVALGLLGLVGGQGPHTAASGASATPASVSGAGPRTGAVQGVPSRGRPAPAGLADRGNARHAETAAAALARQTDGTAAPLWQSAPPPPDTDVRPPHAPAVRPAAAPGRPAVAPRAGPRGRAPPASARI</sequence>
<evidence type="ECO:0000313" key="3">
    <source>
        <dbReference type="Proteomes" id="UP001596972"/>
    </source>
</evidence>
<feature type="compositionally biased region" description="Low complexity" evidence="1">
    <location>
        <begin position="104"/>
        <end position="118"/>
    </location>
</feature>
<evidence type="ECO:0000313" key="2">
    <source>
        <dbReference type="EMBL" id="MFD0899810.1"/>
    </source>
</evidence>
<feature type="region of interest" description="Disordered" evidence="1">
    <location>
        <begin position="1"/>
        <end position="32"/>
    </location>
</feature>
<dbReference type="RefSeq" id="WP_378296709.1">
    <property type="nucleotide sequence ID" value="NZ_JBHTJA010000006.1"/>
</dbReference>
<reference evidence="3" key="1">
    <citation type="journal article" date="2019" name="Int. J. Syst. Evol. Microbiol.">
        <title>The Global Catalogue of Microorganisms (GCM) 10K type strain sequencing project: providing services to taxonomists for standard genome sequencing and annotation.</title>
        <authorList>
            <consortium name="The Broad Institute Genomics Platform"/>
            <consortium name="The Broad Institute Genome Sequencing Center for Infectious Disease"/>
            <person name="Wu L."/>
            <person name="Ma J."/>
        </authorList>
    </citation>
    <scope>NUCLEOTIDE SEQUENCE [LARGE SCALE GENOMIC DNA]</scope>
    <source>
        <strain evidence="3">JCM 31202</strain>
    </source>
</reference>
<name>A0ABW3EJA5_9ACTN</name>
<gene>
    <name evidence="2" type="ORF">ACFQ11_05365</name>
</gene>
<accession>A0ABW3EJA5</accession>
<feature type="compositionally biased region" description="Low complexity" evidence="1">
    <location>
        <begin position="55"/>
        <end position="73"/>
    </location>
</feature>
<evidence type="ECO:0000256" key="1">
    <source>
        <dbReference type="SAM" id="MobiDB-lite"/>
    </source>
</evidence>
<feature type="region of interest" description="Disordered" evidence="1">
    <location>
        <begin position="51"/>
        <end position="168"/>
    </location>
</feature>
<dbReference type="Proteomes" id="UP001596972">
    <property type="component" value="Unassembled WGS sequence"/>
</dbReference>
<keyword evidence="3" id="KW-1185">Reference proteome</keyword>